<feature type="domain" description="SpoVT-AbrB" evidence="1">
    <location>
        <begin position="15"/>
        <end position="62"/>
    </location>
</feature>
<evidence type="ECO:0000313" key="2">
    <source>
        <dbReference type="EMBL" id="MBN2908653.1"/>
    </source>
</evidence>
<dbReference type="RefSeq" id="WP_205492957.1">
    <property type="nucleotide sequence ID" value="NZ_JAFHAP010000004.1"/>
</dbReference>
<organism evidence="2 3">
    <name type="scientific">Polycladomyces zharkentensis</name>
    <dbReference type="NCBI Taxonomy" id="2807616"/>
    <lineage>
        <taxon>Bacteria</taxon>
        <taxon>Bacillati</taxon>
        <taxon>Bacillota</taxon>
        <taxon>Bacilli</taxon>
        <taxon>Bacillales</taxon>
        <taxon>Thermoactinomycetaceae</taxon>
        <taxon>Polycladomyces</taxon>
    </lineage>
</organism>
<dbReference type="GO" id="GO:0003677">
    <property type="term" value="F:DNA binding"/>
    <property type="evidence" value="ECO:0007669"/>
    <property type="project" value="UniProtKB-KW"/>
</dbReference>
<dbReference type="Proteomes" id="UP001177120">
    <property type="component" value="Unassembled WGS sequence"/>
</dbReference>
<sequence length="91" mass="10228">MGVPRMQVKGYRKAGKMGNSLGIGIPKEIVEKLNIQPGDEFEVSADPSTGVITIRPVKKITLGEGLTPEMREELKDILKRYENTFRNLKDR</sequence>
<dbReference type="Gene3D" id="2.10.260.10">
    <property type="match status" value="1"/>
</dbReference>
<dbReference type="SMART" id="SM00966">
    <property type="entry name" value="SpoVT_AbrB"/>
    <property type="match status" value="1"/>
</dbReference>
<dbReference type="Pfam" id="PF04014">
    <property type="entry name" value="MazE_antitoxin"/>
    <property type="match status" value="1"/>
</dbReference>
<dbReference type="SUPFAM" id="SSF89447">
    <property type="entry name" value="AbrB/MazE/MraZ-like"/>
    <property type="match status" value="1"/>
</dbReference>
<keyword evidence="2" id="KW-0238">DNA-binding</keyword>
<keyword evidence="3" id="KW-1185">Reference proteome</keyword>
<accession>A0ABS2WGH1</accession>
<dbReference type="InterPro" id="IPR007159">
    <property type="entry name" value="SpoVT-AbrB_dom"/>
</dbReference>
<name>A0ABS2WGH1_9BACL</name>
<comment type="caution">
    <text evidence="2">The sequence shown here is derived from an EMBL/GenBank/DDBJ whole genome shotgun (WGS) entry which is preliminary data.</text>
</comment>
<evidence type="ECO:0000313" key="3">
    <source>
        <dbReference type="Proteomes" id="UP001177120"/>
    </source>
</evidence>
<proteinExistence type="predicted"/>
<dbReference type="InterPro" id="IPR037914">
    <property type="entry name" value="SpoVT-AbrB_sf"/>
</dbReference>
<dbReference type="EMBL" id="JAFHAP010000004">
    <property type="protein sequence ID" value="MBN2908653.1"/>
    <property type="molecule type" value="Genomic_DNA"/>
</dbReference>
<reference evidence="2" key="1">
    <citation type="journal article" date="2024" name="Int. J. Syst. Evol. Microbiol.">
        <title>Polycladomyces zharkentensis sp. nov., a novel thermophilic cellulose- and starch-degrading member of the Bacillota from a geothermal aquifer in Kazakhstan.</title>
        <authorList>
            <person name="Mashzhan A."/>
            <person name="Kistaubayeva A."/>
            <person name="Javier-Lopez R."/>
            <person name="Bissenova U."/>
            <person name="Bissenbay A."/>
            <person name="Birkeland N.K."/>
        </authorList>
    </citation>
    <scope>NUCLEOTIDE SEQUENCE</scope>
    <source>
        <strain evidence="2">ZKZ2T</strain>
    </source>
</reference>
<evidence type="ECO:0000259" key="1">
    <source>
        <dbReference type="SMART" id="SM00966"/>
    </source>
</evidence>
<protein>
    <submittedName>
        <fullName evidence="2">AbrB/MazE/SpoVT family DNA-binding domain-containing protein</fullName>
    </submittedName>
</protein>
<dbReference type="NCBIfam" id="TIGR01439">
    <property type="entry name" value="lp_hng_hel_AbrB"/>
    <property type="match status" value="1"/>
</dbReference>
<gene>
    <name evidence="2" type="ORF">JQC72_03855</name>
</gene>